<dbReference type="Proteomes" id="UP000694863">
    <property type="component" value="Unplaced"/>
</dbReference>
<evidence type="ECO:0000256" key="3">
    <source>
        <dbReference type="ARBA" id="ARBA00022448"/>
    </source>
</evidence>
<dbReference type="PANTHER" id="PTHR11967:SF2">
    <property type="entry name" value="ALPHA-1-ACID GLYCOPROTEIN 1"/>
    <property type="match status" value="1"/>
</dbReference>
<dbReference type="PRINTS" id="PR00708">
    <property type="entry name" value="A1AGLPROTEIN"/>
</dbReference>
<keyword evidence="7" id="KW-1015">Disulfide bond</keyword>
<dbReference type="RefSeq" id="XP_004712638.1">
    <property type="nucleotide sequence ID" value="XM_004712581.2"/>
</dbReference>
<evidence type="ECO:0000256" key="10">
    <source>
        <dbReference type="SAM" id="SignalP"/>
    </source>
</evidence>
<comment type="similarity">
    <text evidence="2">Belongs to the calycin superfamily. Lipocalin family.</text>
</comment>
<dbReference type="SUPFAM" id="SSF50814">
    <property type="entry name" value="Lipocalins"/>
    <property type="match status" value="1"/>
</dbReference>
<evidence type="ECO:0000256" key="8">
    <source>
        <dbReference type="ARBA" id="ARBA00023180"/>
    </source>
</evidence>
<evidence type="ECO:0000256" key="9">
    <source>
        <dbReference type="SAM" id="MobiDB-lite"/>
    </source>
</evidence>
<dbReference type="InterPro" id="IPR000566">
    <property type="entry name" value="Lipocln_cytosolic_FA-bd_dom"/>
</dbReference>
<gene>
    <name evidence="13" type="primary">LOC101657757</name>
</gene>
<organism evidence="12 13">
    <name type="scientific">Echinops telfairi</name>
    <name type="common">Lesser hedgehog tenrec</name>
    <dbReference type="NCBI Taxonomy" id="9371"/>
    <lineage>
        <taxon>Eukaryota</taxon>
        <taxon>Metazoa</taxon>
        <taxon>Chordata</taxon>
        <taxon>Craniata</taxon>
        <taxon>Vertebrata</taxon>
        <taxon>Euteleostomi</taxon>
        <taxon>Mammalia</taxon>
        <taxon>Eutheria</taxon>
        <taxon>Afrotheria</taxon>
        <taxon>Tenrecidae</taxon>
        <taxon>Tenrecinae</taxon>
        <taxon>Echinops</taxon>
    </lineage>
</organism>
<sequence>MALPWALTVLSLLPLLATQDPECAILKPAPITNATLEQLSGKWFFLASAFRNPMYKEAIKTIQASFFFLSPNVTTDEILLRQYQTIRGQCIYNSTSLWVQRENRTLSRLEGGTEHFANLLLTKDPKTYYFSFFIEDDLNKGLSLYGDKQEVTEEQLQGFSHAVKCMGMEESEILFTNGKEDACGPLEKQQEGERKKEDQVSAGDKSL</sequence>
<feature type="chain" id="PRO_5045782042" evidence="10">
    <location>
        <begin position="19"/>
        <end position="207"/>
    </location>
</feature>
<proteinExistence type="inferred from homology"/>
<dbReference type="CDD" id="cd19451">
    <property type="entry name" value="lipocalin_AGP-like"/>
    <property type="match status" value="1"/>
</dbReference>
<feature type="domain" description="Lipocalin/cytosolic fatty-acid binding" evidence="11">
    <location>
        <begin position="40"/>
        <end position="178"/>
    </location>
</feature>
<accession>A0ABM0J198</accession>
<name>A0ABM0J198_ECHTE</name>
<comment type="subcellular location">
    <subcellularLocation>
        <location evidence="1">Secreted</location>
    </subcellularLocation>
</comment>
<protein>
    <submittedName>
        <fullName evidence="13">Alpha-1-acid glycoprotein 1</fullName>
    </submittedName>
</protein>
<keyword evidence="5" id="KW-0964">Secreted</keyword>
<evidence type="ECO:0000259" key="11">
    <source>
        <dbReference type="Pfam" id="PF00061"/>
    </source>
</evidence>
<evidence type="ECO:0000313" key="12">
    <source>
        <dbReference type="Proteomes" id="UP000694863"/>
    </source>
</evidence>
<evidence type="ECO:0000256" key="7">
    <source>
        <dbReference type="ARBA" id="ARBA00023157"/>
    </source>
</evidence>
<evidence type="ECO:0000256" key="2">
    <source>
        <dbReference type="ARBA" id="ARBA00006889"/>
    </source>
</evidence>
<evidence type="ECO:0000256" key="4">
    <source>
        <dbReference type="ARBA" id="ARBA00022486"/>
    </source>
</evidence>
<dbReference type="InterPro" id="IPR001500">
    <property type="entry name" value="A1A_glycop"/>
</dbReference>
<reference evidence="13" key="1">
    <citation type="submission" date="2025-08" db="UniProtKB">
        <authorList>
            <consortium name="RefSeq"/>
        </authorList>
    </citation>
    <scope>IDENTIFICATION</scope>
</reference>
<keyword evidence="8" id="KW-0325">Glycoprotein</keyword>
<dbReference type="Pfam" id="PF00061">
    <property type="entry name" value="Lipocalin"/>
    <property type="match status" value="1"/>
</dbReference>
<feature type="signal peptide" evidence="10">
    <location>
        <begin position="1"/>
        <end position="18"/>
    </location>
</feature>
<keyword evidence="6 10" id="KW-0732">Signal</keyword>
<dbReference type="InterPro" id="IPR012674">
    <property type="entry name" value="Calycin"/>
</dbReference>
<feature type="region of interest" description="Disordered" evidence="9">
    <location>
        <begin position="182"/>
        <end position="207"/>
    </location>
</feature>
<dbReference type="PANTHER" id="PTHR11967">
    <property type="entry name" value="ALPHA-1-ACID GLYCOPROTEIN"/>
    <property type="match status" value="1"/>
</dbReference>
<keyword evidence="12" id="KW-1185">Reference proteome</keyword>
<evidence type="ECO:0000256" key="1">
    <source>
        <dbReference type="ARBA" id="ARBA00004613"/>
    </source>
</evidence>
<keyword evidence="3" id="KW-0813">Transport</keyword>
<keyword evidence="4" id="KW-0011">Acute phase</keyword>
<dbReference type="GeneID" id="101657757"/>
<feature type="compositionally biased region" description="Basic and acidic residues" evidence="9">
    <location>
        <begin position="182"/>
        <end position="199"/>
    </location>
</feature>
<evidence type="ECO:0000256" key="6">
    <source>
        <dbReference type="ARBA" id="ARBA00022729"/>
    </source>
</evidence>
<dbReference type="Gene3D" id="2.40.128.20">
    <property type="match status" value="1"/>
</dbReference>
<evidence type="ECO:0000256" key="5">
    <source>
        <dbReference type="ARBA" id="ARBA00022525"/>
    </source>
</evidence>
<evidence type="ECO:0000313" key="13">
    <source>
        <dbReference type="RefSeq" id="XP_004712638.1"/>
    </source>
</evidence>